<dbReference type="Pfam" id="PF03478">
    <property type="entry name" value="Beta-prop_KIB1-4"/>
    <property type="match status" value="1"/>
</dbReference>
<name>R0HC38_9BRAS</name>
<dbReference type="Proteomes" id="UP000029121">
    <property type="component" value="Unassembled WGS sequence"/>
</dbReference>
<proteinExistence type="predicted"/>
<dbReference type="Pfam" id="PF00646">
    <property type="entry name" value="F-box"/>
    <property type="match status" value="1"/>
</dbReference>
<dbReference type="AlphaFoldDB" id="R0HC38"/>
<reference evidence="3" key="1">
    <citation type="journal article" date="2013" name="Nat. Genet.">
        <title>The Capsella rubella genome and the genomic consequences of rapid mating system evolution.</title>
        <authorList>
            <person name="Slotte T."/>
            <person name="Hazzouri K.M."/>
            <person name="Agren J.A."/>
            <person name="Koenig D."/>
            <person name="Maumus F."/>
            <person name="Guo Y.L."/>
            <person name="Steige K."/>
            <person name="Platts A.E."/>
            <person name="Escobar J.S."/>
            <person name="Newman L.K."/>
            <person name="Wang W."/>
            <person name="Mandakova T."/>
            <person name="Vello E."/>
            <person name="Smith L.M."/>
            <person name="Henz S.R."/>
            <person name="Steffen J."/>
            <person name="Takuno S."/>
            <person name="Brandvain Y."/>
            <person name="Coop G."/>
            <person name="Andolfatto P."/>
            <person name="Hu T.T."/>
            <person name="Blanchette M."/>
            <person name="Clark R.M."/>
            <person name="Quesneville H."/>
            <person name="Nordborg M."/>
            <person name="Gaut B.S."/>
            <person name="Lysak M.A."/>
            <person name="Jenkins J."/>
            <person name="Grimwood J."/>
            <person name="Chapman J."/>
            <person name="Prochnik S."/>
            <person name="Shu S."/>
            <person name="Rokhsar D."/>
            <person name="Schmutz J."/>
            <person name="Weigel D."/>
            <person name="Wright S.I."/>
        </authorList>
    </citation>
    <scope>NUCLEOTIDE SEQUENCE [LARGE SCALE GENOMIC DNA]</scope>
    <source>
        <strain evidence="3">cv. Monte Gargano</strain>
    </source>
</reference>
<dbReference type="InterPro" id="IPR005174">
    <property type="entry name" value="KIB1-4_b-propeller"/>
</dbReference>
<dbReference type="InterPro" id="IPR001810">
    <property type="entry name" value="F-box_dom"/>
</dbReference>
<dbReference type="PANTHER" id="PTHR44259:SF31">
    <property type="entry name" value="F-BOX FAMILY PROTEIN"/>
    <property type="match status" value="1"/>
</dbReference>
<sequence length="314" mass="36343">METPNSSLWSELPMDILRSVFKRLTFIDFHRAKIVSSNWYSCSKQTLPKKNRSPWLILFPENDVCALYNPDEARVYKTKRDFSGIRFLANSGNWFLVLDSKSNLYIIDLFSERKIHLPPLESMKSGHYSLERVGDNDFKNAKDLREEYIVVWYVDIKYIAVCKNGEDHYRSIPRRLVSIVESDTILQGGGDSLYLSLNSPFIQKLDLSRQEGFKELTENDVTIMPFYSPCRHGDYYDTTFRNKIVVTTSGELLLVVIIFYEATRHRVFHLYKKDHSSTNSSSLVKVHSLGDEALILDLGITVPAYHTLGIYWGI</sequence>
<feature type="domain" description="F-box" evidence="1">
    <location>
        <begin position="12"/>
        <end position="52"/>
    </location>
</feature>
<evidence type="ECO:0000259" key="1">
    <source>
        <dbReference type="SMART" id="SM00256"/>
    </source>
</evidence>
<dbReference type="EMBL" id="KB870810">
    <property type="protein sequence ID" value="EOA22585.1"/>
    <property type="molecule type" value="Genomic_DNA"/>
</dbReference>
<evidence type="ECO:0000313" key="2">
    <source>
        <dbReference type="EMBL" id="EOA22585.1"/>
    </source>
</evidence>
<accession>R0HC38</accession>
<organism evidence="2 3">
    <name type="scientific">Capsella rubella</name>
    <dbReference type="NCBI Taxonomy" id="81985"/>
    <lineage>
        <taxon>Eukaryota</taxon>
        <taxon>Viridiplantae</taxon>
        <taxon>Streptophyta</taxon>
        <taxon>Embryophyta</taxon>
        <taxon>Tracheophyta</taxon>
        <taxon>Spermatophyta</taxon>
        <taxon>Magnoliopsida</taxon>
        <taxon>eudicotyledons</taxon>
        <taxon>Gunneridae</taxon>
        <taxon>Pentapetalae</taxon>
        <taxon>rosids</taxon>
        <taxon>malvids</taxon>
        <taxon>Brassicales</taxon>
        <taxon>Brassicaceae</taxon>
        <taxon>Camelineae</taxon>
        <taxon>Capsella</taxon>
    </lineage>
</organism>
<protein>
    <recommendedName>
        <fullName evidence="1">F-box domain-containing protein</fullName>
    </recommendedName>
</protein>
<dbReference type="InterPro" id="IPR050942">
    <property type="entry name" value="F-box_BR-signaling"/>
</dbReference>
<dbReference type="SUPFAM" id="SSF81383">
    <property type="entry name" value="F-box domain"/>
    <property type="match status" value="1"/>
</dbReference>
<dbReference type="PANTHER" id="PTHR44259">
    <property type="entry name" value="OS07G0183000 PROTEIN-RELATED"/>
    <property type="match status" value="1"/>
</dbReference>
<keyword evidence="3" id="KW-1185">Reference proteome</keyword>
<dbReference type="Gene3D" id="1.20.1280.50">
    <property type="match status" value="1"/>
</dbReference>
<dbReference type="SMART" id="SM00256">
    <property type="entry name" value="FBOX"/>
    <property type="match status" value="1"/>
</dbReference>
<gene>
    <name evidence="2" type="ORF">CARUB_v10003244mg</name>
</gene>
<dbReference type="InterPro" id="IPR036047">
    <property type="entry name" value="F-box-like_dom_sf"/>
</dbReference>
<evidence type="ECO:0000313" key="3">
    <source>
        <dbReference type="Proteomes" id="UP000029121"/>
    </source>
</evidence>